<evidence type="ECO:0000313" key="3">
    <source>
        <dbReference type="Proteomes" id="UP000184693"/>
    </source>
</evidence>
<keyword evidence="1" id="KW-0472">Membrane</keyword>
<feature type="transmembrane region" description="Helical" evidence="1">
    <location>
        <begin position="12"/>
        <end position="33"/>
    </location>
</feature>
<reference evidence="2 3" key="1">
    <citation type="submission" date="2016-11" db="EMBL/GenBank/DDBJ databases">
        <authorList>
            <person name="Jaros S."/>
            <person name="Januszkiewicz K."/>
            <person name="Wedrychowicz H."/>
        </authorList>
    </citation>
    <scope>NUCLEOTIDE SEQUENCE [LARGE SCALE GENOMIC DNA]</scope>
    <source>
        <strain evidence="2 3">GAS86</strain>
    </source>
</reference>
<dbReference type="Proteomes" id="UP000184693">
    <property type="component" value="Unassembled WGS sequence"/>
</dbReference>
<accession>A0A1N6KEH3</accession>
<organism evidence="2 3">
    <name type="scientific">Paraburkholderia phenazinium</name>
    <dbReference type="NCBI Taxonomy" id="60549"/>
    <lineage>
        <taxon>Bacteria</taxon>
        <taxon>Pseudomonadati</taxon>
        <taxon>Pseudomonadota</taxon>
        <taxon>Betaproteobacteria</taxon>
        <taxon>Burkholderiales</taxon>
        <taxon>Burkholderiaceae</taxon>
        <taxon>Paraburkholderia</taxon>
    </lineage>
</organism>
<evidence type="ECO:0008006" key="4">
    <source>
        <dbReference type="Google" id="ProtNLM"/>
    </source>
</evidence>
<sequence>MVHTEHTEVGVVLALLATFIAVIGIAVVIHGMLFDENGVTLSGAATVALGVIASAAFLNLWPRDHS</sequence>
<dbReference type="Pfam" id="PF11177">
    <property type="entry name" value="DUF2964"/>
    <property type="match status" value="1"/>
</dbReference>
<keyword evidence="1" id="KW-1133">Transmembrane helix</keyword>
<feature type="transmembrane region" description="Helical" evidence="1">
    <location>
        <begin position="39"/>
        <end position="61"/>
    </location>
</feature>
<gene>
    <name evidence="2" type="ORF">SAMN05444168_6988</name>
</gene>
<dbReference type="OrthoDB" id="9897294at2"/>
<name>A0A1N6KEH3_9BURK</name>
<evidence type="ECO:0000256" key="1">
    <source>
        <dbReference type="SAM" id="Phobius"/>
    </source>
</evidence>
<keyword evidence="1" id="KW-0812">Transmembrane</keyword>
<dbReference type="RefSeq" id="WP_074268727.1">
    <property type="nucleotide sequence ID" value="NZ_FSRM01000002.1"/>
</dbReference>
<evidence type="ECO:0000313" key="2">
    <source>
        <dbReference type="EMBL" id="SIO54975.1"/>
    </source>
</evidence>
<dbReference type="AlphaFoldDB" id="A0A1N6KEH3"/>
<proteinExistence type="predicted"/>
<dbReference type="InterPro" id="IPR021347">
    <property type="entry name" value="DUF2964"/>
</dbReference>
<dbReference type="EMBL" id="FSRM01000002">
    <property type="protein sequence ID" value="SIO54975.1"/>
    <property type="molecule type" value="Genomic_DNA"/>
</dbReference>
<protein>
    <recommendedName>
        <fullName evidence="4">DUF2964 family protein</fullName>
    </recommendedName>
</protein>